<comment type="caution">
    <text evidence="14">The sequence shown here is derived from an EMBL/GenBank/DDBJ whole genome shotgun (WGS) entry which is preliminary data.</text>
</comment>
<sequence>MSDALVLMCNMNNFNDDIDFKMLEKEIGNAVAHDDRYQRENDAKFRAINQKVRSYDEFRDIVAASHIKPLGRHDKLGGMNYQKWNPVSNNSASDTGAKAKNNPSTTNLQLPKNSQDFFKTWKRTCTTYSDKWNYLLRIERMLLQNCLNLECPVGEILNVIYKCSAITTHMEKVIDILDIMTKSKRFSLELDFLSGEERKQLEEVFASVQSNLENTSEESLKNLQQAYRLR</sequence>
<keyword evidence="5" id="KW-0963">Cytoplasm</keyword>
<dbReference type="InterPro" id="IPR042422">
    <property type="entry name" value="CC103"/>
</dbReference>
<keyword evidence="8" id="KW-0969">Cilium</keyword>
<evidence type="ECO:0000256" key="6">
    <source>
        <dbReference type="ARBA" id="ARBA00022794"/>
    </source>
</evidence>
<accession>A0ABP0EZ01</accession>
<protein>
    <recommendedName>
        <fullName evidence="16">Coiled-coil domain-containing protein 103</fullName>
    </recommendedName>
</protein>
<evidence type="ECO:0008006" key="16">
    <source>
        <dbReference type="Google" id="ProtNLM"/>
    </source>
</evidence>
<evidence type="ECO:0000256" key="5">
    <source>
        <dbReference type="ARBA" id="ARBA00022490"/>
    </source>
</evidence>
<organism evidence="14 15">
    <name type="scientific">Clavelina lepadiformis</name>
    <name type="common">Light-bulb sea squirt</name>
    <name type="synonym">Ascidia lepadiformis</name>
    <dbReference type="NCBI Taxonomy" id="159417"/>
    <lineage>
        <taxon>Eukaryota</taxon>
        <taxon>Metazoa</taxon>
        <taxon>Chordata</taxon>
        <taxon>Tunicata</taxon>
        <taxon>Ascidiacea</taxon>
        <taxon>Aplousobranchia</taxon>
        <taxon>Clavelinidae</taxon>
        <taxon>Clavelina</taxon>
    </lineage>
</organism>
<name>A0ABP0EZ01_CLALP</name>
<dbReference type="Proteomes" id="UP001642483">
    <property type="component" value="Unassembled WGS sequence"/>
</dbReference>
<dbReference type="Pfam" id="PF13877">
    <property type="entry name" value="RPAP3_C"/>
    <property type="match status" value="1"/>
</dbReference>
<comment type="subcellular location">
    <subcellularLocation>
        <location evidence="2">Cell projection</location>
        <location evidence="2">Cilium</location>
        <location evidence="2">Flagellum</location>
    </subcellularLocation>
    <subcellularLocation>
        <location evidence="3">Cytoplasm</location>
    </subcellularLocation>
</comment>
<comment type="function">
    <text evidence="1">Dynein-attachment factor required for cilia motility.</text>
</comment>
<evidence type="ECO:0000256" key="3">
    <source>
        <dbReference type="ARBA" id="ARBA00004496"/>
    </source>
</evidence>
<feature type="domain" description="RNA-polymerase II-associated protein 3-like C-terminal" evidence="12">
    <location>
        <begin position="111"/>
        <end position="198"/>
    </location>
</feature>
<evidence type="ECO:0000313" key="14">
    <source>
        <dbReference type="EMBL" id="CAK8671811.1"/>
    </source>
</evidence>
<keyword evidence="6" id="KW-0970">Cilium biogenesis/degradation</keyword>
<evidence type="ECO:0000256" key="1">
    <source>
        <dbReference type="ARBA" id="ARBA00004048"/>
    </source>
</evidence>
<dbReference type="EMBL" id="CAWYQH010000001">
    <property type="protein sequence ID" value="CAK8671811.1"/>
    <property type="molecule type" value="Genomic_DNA"/>
</dbReference>
<feature type="region of interest" description="Disordered" evidence="11">
    <location>
        <begin position="90"/>
        <end position="109"/>
    </location>
</feature>
<evidence type="ECO:0000256" key="7">
    <source>
        <dbReference type="ARBA" id="ARBA00022846"/>
    </source>
</evidence>
<evidence type="ECO:0000259" key="12">
    <source>
        <dbReference type="Pfam" id="PF13877"/>
    </source>
</evidence>
<evidence type="ECO:0000256" key="8">
    <source>
        <dbReference type="ARBA" id="ARBA00023069"/>
    </source>
</evidence>
<evidence type="ECO:0000256" key="4">
    <source>
        <dbReference type="ARBA" id="ARBA00011738"/>
    </source>
</evidence>
<evidence type="ECO:0000256" key="2">
    <source>
        <dbReference type="ARBA" id="ARBA00004230"/>
    </source>
</evidence>
<evidence type="ECO:0000256" key="9">
    <source>
        <dbReference type="ARBA" id="ARBA00023273"/>
    </source>
</evidence>
<evidence type="ECO:0000256" key="11">
    <source>
        <dbReference type="SAM" id="MobiDB-lite"/>
    </source>
</evidence>
<dbReference type="Pfam" id="PF15867">
    <property type="entry name" value="Dynein_attach_N"/>
    <property type="match status" value="1"/>
</dbReference>
<reference evidence="14 15" key="1">
    <citation type="submission" date="2024-02" db="EMBL/GenBank/DDBJ databases">
        <authorList>
            <person name="Daric V."/>
            <person name="Darras S."/>
        </authorList>
    </citation>
    <scope>NUCLEOTIDE SEQUENCE [LARGE SCALE GENOMIC DNA]</scope>
</reference>
<dbReference type="PANTHER" id="PTHR28572">
    <property type="entry name" value="COILED-COIL DOMAIN-CONTAINING PROTEIN 103"/>
    <property type="match status" value="1"/>
</dbReference>
<keyword evidence="9" id="KW-0966">Cell projection</keyword>
<comment type="subunit">
    <text evidence="4">Homodimer.</text>
</comment>
<keyword evidence="7" id="KW-0282">Flagellum</keyword>
<dbReference type="PANTHER" id="PTHR28572:SF1">
    <property type="entry name" value="COILED-COIL DOMAIN-CONTAINING PROTEIN 103"/>
    <property type="match status" value="1"/>
</dbReference>
<keyword evidence="15" id="KW-1185">Reference proteome</keyword>
<gene>
    <name evidence="14" type="ORF">CVLEPA_LOCUS847</name>
</gene>
<dbReference type="InterPro" id="IPR025986">
    <property type="entry name" value="RPAP3-like_C"/>
</dbReference>
<evidence type="ECO:0000259" key="13">
    <source>
        <dbReference type="Pfam" id="PF15867"/>
    </source>
</evidence>
<dbReference type="InterPro" id="IPR031733">
    <property type="entry name" value="Dynein_attach_N"/>
</dbReference>
<feature type="domain" description="Dynein attachment factor N-terminal" evidence="13">
    <location>
        <begin position="18"/>
        <end position="85"/>
    </location>
</feature>
<comment type="similarity">
    <text evidence="10">Belongs to the DNAAF19/PR46b family.</text>
</comment>
<evidence type="ECO:0000313" key="15">
    <source>
        <dbReference type="Proteomes" id="UP001642483"/>
    </source>
</evidence>
<proteinExistence type="inferred from homology"/>
<evidence type="ECO:0000256" key="10">
    <source>
        <dbReference type="ARBA" id="ARBA00049986"/>
    </source>
</evidence>